<keyword evidence="5" id="KW-0460">Magnesium</keyword>
<feature type="region of interest" description="Disordered" evidence="8">
    <location>
        <begin position="15"/>
        <end position="51"/>
    </location>
</feature>
<dbReference type="InterPro" id="IPR000092">
    <property type="entry name" value="Polyprenyl_synt"/>
</dbReference>
<dbReference type="Proteomes" id="UP000190037">
    <property type="component" value="Unassembled WGS sequence"/>
</dbReference>
<dbReference type="STRING" id="159449.B4N89_42535"/>
<reference evidence="9 10" key="1">
    <citation type="submission" date="2017-03" db="EMBL/GenBank/DDBJ databases">
        <title>Draft genome sequence of Streptomyces scabrisporus NF3, endophyte isolated from Amphipterygium adstringens.</title>
        <authorList>
            <person name="Vazquez M."/>
            <person name="Ceapa C.D."/>
            <person name="Rodriguez Luna D."/>
            <person name="Sanchez Esquivel S."/>
        </authorList>
    </citation>
    <scope>NUCLEOTIDE SEQUENCE [LARGE SCALE GENOMIC DNA]</scope>
    <source>
        <strain evidence="9 10">NF3</strain>
    </source>
</reference>
<dbReference type="PANTHER" id="PTHR43281:SF1">
    <property type="entry name" value="FARNESYL DIPHOSPHATE SYNTHASE"/>
    <property type="match status" value="1"/>
</dbReference>
<dbReference type="OrthoDB" id="4497239at2"/>
<evidence type="ECO:0000256" key="1">
    <source>
        <dbReference type="ARBA" id="ARBA00001946"/>
    </source>
</evidence>
<dbReference type="SFLD" id="SFLDS00005">
    <property type="entry name" value="Isoprenoid_Synthase_Type_I"/>
    <property type="match status" value="1"/>
</dbReference>
<sequence length="423" mass="45852">MEHARARWGTCQRVTRHEPRPVGQGRCSADPRRRVGPAPRGRRYRPGRDRASVAACNPGSVNDALIAALHRATGHQQRFEARFAAYFDTLTDPASGALDLPPHGAFPRQALDLVRELSLRGGKRLRVALLHEAAALVTHESVPGLDDAAVSIELLHTHGLIHDDIIDDAPVRRGGPSTYYAYRDRFPDRPDVALALAVLAGDLAAFLSMRVLLAADLPPARIPAMAAVPAEAGAAMINGQILDLERDFHPAAGIGFLHTVTEYKSTRYSVLAPLRLGLLAAGADIALYEGELRAYATAVGIANQIHDDWLDLFGDSAALGKPLGSDIRTGRRSYVVRALLAAADDAERKVLDAVLGDPACDDDALDRIRRIARAHGIDSSLRADAEHHARQAAAQAGTWGHRWRPDAVAFFEHLPAWSVMRDR</sequence>
<gene>
    <name evidence="9" type="ORF">B4N89_42535</name>
</gene>
<comment type="caution">
    <text evidence="9">The sequence shown here is derived from an EMBL/GenBank/DDBJ whole genome shotgun (WGS) entry which is preliminary data.</text>
</comment>
<evidence type="ECO:0000256" key="2">
    <source>
        <dbReference type="ARBA" id="ARBA00006706"/>
    </source>
</evidence>
<keyword evidence="6" id="KW-0414">Isoprene biosynthesis</keyword>
<dbReference type="PROSITE" id="PS00723">
    <property type="entry name" value="POLYPRENYL_SYNTHASE_1"/>
    <property type="match status" value="1"/>
</dbReference>
<dbReference type="InterPro" id="IPR008949">
    <property type="entry name" value="Isoprenoid_synthase_dom_sf"/>
</dbReference>
<dbReference type="GO" id="GO:0008299">
    <property type="term" value="P:isoprenoid biosynthetic process"/>
    <property type="evidence" value="ECO:0007669"/>
    <property type="project" value="UniProtKB-KW"/>
</dbReference>
<dbReference type="AlphaFoldDB" id="A0A1T3NKP8"/>
<dbReference type="InterPro" id="IPR033749">
    <property type="entry name" value="Polyprenyl_synt_CS"/>
</dbReference>
<evidence type="ECO:0000256" key="7">
    <source>
        <dbReference type="RuleBase" id="RU004466"/>
    </source>
</evidence>
<comment type="cofactor">
    <cofactor evidence="1">
        <name>Mg(2+)</name>
        <dbReference type="ChEBI" id="CHEBI:18420"/>
    </cofactor>
</comment>
<comment type="similarity">
    <text evidence="2 7">Belongs to the FPP/GGPP synthase family.</text>
</comment>
<dbReference type="GO" id="GO:0004659">
    <property type="term" value="F:prenyltransferase activity"/>
    <property type="evidence" value="ECO:0007669"/>
    <property type="project" value="InterPro"/>
</dbReference>
<dbReference type="Gene3D" id="1.10.600.10">
    <property type="entry name" value="Farnesyl Diphosphate Synthase"/>
    <property type="match status" value="1"/>
</dbReference>
<evidence type="ECO:0000313" key="10">
    <source>
        <dbReference type="Proteomes" id="UP000190037"/>
    </source>
</evidence>
<dbReference type="PANTHER" id="PTHR43281">
    <property type="entry name" value="FARNESYL DIPHOSPHATE SYNTHASE"/>
    <property type="match status" value="1"/>
</dbReference>
<evidence type="ECO:0000256" key="6">
    <source>
        <dbReference type="ARBA" id="ARBA00023229"/>
    </source>
</evidence>
<proteinExistence type="inferred from homology"/>
<keyword evidence="10" id="KW-1185">Reference proteome</keyword>
<evidence type="ECO:0000256" key="4">
    <source>
        <dbReference type="ARBA" id="ARBA00022723"/>
    </source>
</evidence>
<name>A0A1T3NKP8_9ACTN</name>
<dbReference type="EMBL" id="MWQN01000004">
    <property type="protein sequence ID" value="OPC77221.1"/>
    <property type="molecule type" value="Genomic_DNA"/>
</dbReference>
<evidence type="ECO:0000256" key="5">
    <source>
        <dbReference type="ARBA" id="ARBA00022842"/>
    </source>
</evidence>
<keyword evidence="4" id="KW-0479">Metal-binding</keyword>
<evidence type="ECO:0000313" key="9">
    <source>
        <dbReference type="EMBL" id="OPC77221.1"/>
    </source>
</evidence>
<evidence type="ECO:0000256" key="3">
    <source>
        <dbReference type="ARBA" id="ARBA00022679"/>
    </source>
</evidence>
<dbReference type="Pfam" id="PF00348">
    <property type="entry name" value="polyprenyl_synt"/>
    <property type="match status" value="1"/>
</dbReference>
<dbReference type="SUPFAM" id="SSF48576">
    <property type="entry name" value="Terpenoid synthases"/>
    <property type="match status" value="1"/>
</dbReference>
<keyword evidence="3 7" id="KW-0808">Transferase</keyword>
<organism evidence="9 10">
    <name type="scientific">Embleya scabrispora</name>
    <dbReference type="NCBI Taxonomy" id="159449"/>
    <lineage>
        <taxon>Bacteria</taxon>
        <taxon>Bacillati</taxon>
        <taxon>Actinomycetota</taxon>
        <taxon>Actinomycetes</taxon>
        <taxon>Kitasatosporales</taxon>
        <taxon>Streptomycetaceae</taxon>
        <taxon>Embleya</taxon>
    </lineage>
</organism>
<dbReference type="GO" id="GO:0046872">
    <property type="term" value="F:metal ion binding"/>
    <property type="evidence" value="ECO:0007669"/>
    <property type="project" value="UniProtKB-KW"/>
</dbReference>
<evidence type="ECO:0000256" key="8">
    <source>
        <dbReference type="SAM" id="MobiDB-lite"/>
    </source>
</evidence>
<accession>A0A1T3NKP8</accession>
<protein>
    <submittedName>
        <fullName evidence="9">Polyprenyl synthetase</fullName>
    </submittedName>
</protein>